<dbReference type="PANTHER" id="PTHR46732">
    <property type="entry name" value="ATP-DEPENDENT PROTEASE LA (LON) DOMAIN PROTEIN"/>
    <property type="match status" value="1"/>
</dbReference>
<organism evidence="3 4">
    <name type="scientific">Fodinicola feengrottensis</name>
    <dbReference type="NCBI Taxonomy" id="435914"/>
    <lineage>
        <taxon>Bacteria</taxon>
        <taxon>Bacillati</taxon>
        <taxon>Actinomycetota</taxon>
        <taxon>Actinomycetes</taxon>
        <taxon>Mycobacteriales</taxon>
        <taxon>Fodinicola</taxon>
    </lineage>
</organism>
<accession>A0ABN2HR02</accession>
<evidence type="ECO:0000313" key="3">
    <source>
        <dbReference type="EMBL" id="GAA1691989.1"/>
    </source>
</evidence>
<dbReference type="InterPro" id="IPR003111">
    <property type="entry name" value="Lon_prtase_N"/>
</dbReference>
<dbReference type="Gene3D" id="2.30.130.40">
    <property type="entry name" value="LON domain-like"/>
    <property type="match status" value="1"/>
</dbReference>
<keyword evidence="4" id="KW-1185">Reference proteome</keyword>
<sequence>MFPLGTVLFPGVVLPLHVFEPRYRALTRLLMEAPEGPGREFGVVSIKQGWEVGVDGVKALYDVGCTAELRQVAAYPDGRYDIVSVGRRRFRLHDLDTTSAPYPFGEVEWLPDEPYELAEATLLSVSVAEVFQRYVALIASVTETQRDEDLPPQPEHIELRSAAGATALKLPAEPTTLSHLVAASAPLPQRDRQDLLAEVSTIARLRRELRLLKREATMLRRLRAVPVPLAELRAPLSLN</sequence>
<comment type="caution">
    <text evidence="3">The sequence shown here is derived from an EMBL/GenBank/DDBJ whole genome shotgun (WGS) entry which is preliminary data.</text>
</comment>
<dbReference type="Proteomes" id="UP001500618">
    <property type="component" value="Unassembled WGS sequence"/>
</dbReference>
<name>A0ABN2HR02_9ACTN</name>
<evidence type="ECO:0000313" key="4">
    <source>
        <dbReference type="Proteomes" id="UP001500618"/>
    </source>
</evidence>
<dbReference type="PROSITE" id="PS51787">
    <property type="entry name" value="LON_N"/>
    <property type="match status" value="1"/>
</dbReference>
<evidence type="ECO:0000259" key="2">
    <source>
        <dbReference type="PROSITE" id="PS51787"/>
    </source>
</evidence>
<dbReference type="SUPFAM" id="SSF88697">
    <property type="entry name" value="PUA domain-like"/>
    <property type="match status" value="1"/>
</dbReference>
<feature type="domain" description="Lon N-terminal" evidence="2">
    <location>
        <begin position="1"/>
        <end position="216"/>
    </location>
</feature>
<keyword evidence="1" id="KW-0175">Coiled coil</keyword>
<dbReference type="EMBL" id="BAAANY010000019">
    <property type="protein sequence ID" value="GAA1691989.1"/>
    <property type="molecule type" value="Genomic_DNA"/>
</dbReference>
<dbReference type="Pfam" id="PF02190">
    <property type="entry name" value="LON_substr_bdg"/>
    <property type="match status" value="1"/>
</dbReference>
<evidence type="ECO:0000256" key="1">
    <source>
        <dbReference type="SAM" id="Coils"/>
    </source>
</evidence>
<gene>
    <name evidence="3" type="ORF">GCM10009765_46710</name>
</gene>
<dbReference type="PANTHER" id="PTHR46732:SF8">
    <property type="entry name" value="ATP-DEPENDENT PROTEASE LA (LON) DOMAIN PROTEIN"/>
    <property type="match status" value="1"/>
</dbReference>
<dbReference type="SMART" id="SM00464">
    <property type="entry name" value="LON"/>
    <property type="match status" value="1"/>
</dbReference>
<dbReference type="InterPro" id="IPR046336">
    <property type="entry name" value="Lon_prtase_N_sf"/>
</dbReference>
<dbReference type="Gene3D" id="1.20.58.1480">
    <property type="match status" value="1"/>
</dbReference>
<proteinExistence type="predicted"/>
<dbReference type="InterPro" id="IPR015947">
    <property type="entry name" value="PUA-like_sf"/>
</dbReference>
<protein>
    <submittedName>
        <fullName evidence="3">LON peptidase substrate-binding domain-containing protein</fullName>
    </submittedName>
</protein>
<feature type="coiled-coil region" evidence="1">
    <location>
        <begin position="195"/>
        <end position="222"/>
    </location>
</feature>
<reference evidence="3 4" key="1">
    <citation type="journal article" date="2019" name="Int. J. Syst. Evol. Microbiol.">
        <title>The Global Catalogue of Microorganisms (GCM) 10K type strain sequencing project: providing services to taxonomists for standard genome sequencing and annotation.</title>
        <authorList>
            <consortium name="The Broad Institute Genomics Platform"/>
            <consortium name="The Broad Institute Genome Sequencing Center for Infectious Disease"/>
            <person name="Wu L."/>
            <person name="Ma J."/>
        </authorList>
    </citation>
    <scope>NUCLEOTIDE SEQUENCE [LARGE SCALE GENOMIC DNA]</scope>
    <source>
        <strain evidence="3 4">JCM 14718</strain>
    </source>
</reference>